<evidence type="ECO:0000259" key="9">
    <source>
        <dbReference type="PROSITE" id="PS50011"/>
    </source>
</evidence>
<protein>
    <recommendedName>
        <fullName evidence="2">guanylate cyclase</fullName>
        <ecNumber evidence="2">4.6.1.2</ecNumber>
    </recommendedName>
</protein>
<dbReference type="GO" id="GO:0004383">
    <property type="term" value="F:guanylate cyclase activity"/>
    <property type="evidence" value="ECO:0007669"/>
    <property type="project" value="UniProtKB-EC"/>
</dbReference>
<dbReference type="GO" id="GO:0035556">
    <property type="term" value="P:intracellular signal transduction"/>
    <property type="evidence" value="ECO:0007669"/>
    <property type="project" value="InterPro"/>
</dbReference>
<evidence type="ECO:0000256" key="8">
    <source>
        <dbReference type="ARBA" id="ARBA00023293"/>
    </source>
</evidence>
<dbReference type="Pfam" id="PF00211">
    <property type="entry name" value="Guanylate_cyc"/>
    <property type="match status" value="1"/>
</dbReference>
<evidence type="ECO:0000256" key="5">
    <source>
        <dbReference type="ARBA" id="ARBA00022989"/>
    </source>
</evidence>
<dbReference type="Pfam" id="PF07714">
    <property type="entry name" value="PK_Tyr_Ser-Thr"/>
    <property type="match status" value="1"/>
</dbReference>
<dbReference type="EC" id="4.6.1.2" evidence="2"/>
<evidence type="ECO:0000256" key="4">
    <source>
        <dbReference type="ARBA" id="ARBA00022741"/>
    </source>
</evidence>
<gene>
    <name evidence="11" type="ORF">LOTGIDRAFT_115587</name>
</gene>
<dbReference type="InterPro" id="IPR001054">
    <property type="entry name" value="A/G_cyclase"/>
</dbReference>
<comment type="subcellular location">
    <subcellularLocation>
        <location evidence="1">Membrane</location>
        <topology evidence="1">Single-pass membrane protein</topology>
    </subcellularLocation>
</comment>
<dbReference type="GO" id="GO:0005886">
    <property type="term" value="C:plasma membrane"/>
    <property type="evidence" value="ECO:0007669"/>
    <property type="project" value="TreeGrafter"/>
</dbReference>
<dbReference type="RefSeq" id="XP_009052405.1">
    <property type="nucleotide sequence ID" value="XM_009054157.1"/>
</dbReference>
<dbReference type="GO" id="GO:0005524">
    <property type="term" value="F:ATP binding"/>
    <property type="evidence" value="ECO:0007669"/>
    <property type="project" value="InterPro"/>
</dbReference>
<keyword evidence="4" id="KW-0547">Nucleotide-binding</keyword>
<feature type="domain" description="Guanylate cyclase" evidence="10">
    <location>
        <begin position="302"/>
        <end position="434"/>
    </location>
</feature>
<keyword evidence="5" id="KW-1133">Transmembrane helix</keyword>
<evidence type="ECO:0000256" key="6">
    <source>
        <dbReference type="ARBA" id="ARBA00023136"/>
    </source>
</evidence>
<dbReference type="HOGENOM" id="CLU_001072_11_2_1"/>
<dbReference type="GeneID" id="20231240"/>
<dbReference type="GO" id="GO:0007168">
    <property type="term" value="P:receptor guanylyl cyclase signaling pathway"/>
    <property type="evidence" value="ECO:0007669"/>
    <property type="project" value="TreeGrafter"/>
</dbReference>
<evidence type="ECO:0000313" key="12">
    <source>
        <dbReference type="Proteomes" id="UP000030746"/>
    </source>
</evidence>
<dbReference type="InterPro" id="IPR029787">
    <property type="entry name" value="Nucleotide_cyclase"/>
</dbReference>
<dbReference type="SUPFAM" id="SSF56112">
    <property type="entry name" value="Protein kinase-like (PK-like)"/>
    <property type="match status" value="1"/>
</dbReference>
<evidence type="ECO:0000313" key="11">
    <source>
        <dbReference type="EMBL" id="ESO96911.1"/>
    </source>
</evidence>
<name>V4AT71_LOTGI</name>
<dbReference type="OMA" id="WMLEISM"/>
<evidence type="ECO:0000259" key="10">
    <source>
        <dbReference type="PROSITE" id="PS50125"/>
    </source>
</evidence>
<accession>V4AT71</accession>
<dbReference type="SUPFAM" id="SSF55073">
    <property type="entry name" value="Nucleotide cyclase"/>
    <property type="match status" value="1"/>
</dbReference>
<keyword evidence="7" id="KW-0456">Lyase</keyword>
<keyword evidence="12" id="KW-1185">Reference proteome</keyword>
<evidence type="ECO:0000256" key="1">
    <source>
        <dbReference type="ARBA" id="ARBA00004167"/>
    </source>
</evidence>
<dbReference type="Proteomes" id="UP000030746">
    <property type="component" value="Unassembled WGS sequence"/>
</dbReference>
<keyword evidence="3" id="KW-0812">Transmembrane</keyword>
<sequence length="516" mass="58483">MLWIRDNVHHVNVVRFFGLSELDGERYVIGEYCAKGTMTDVLKDGKYNLNNDFKFSLAFDIVAGMAFLHNNGIIHGHLTSTHCFIDSRWTVKIGDWEYLKLLQHVKKHKNPFTYLRKTAVDIGKHAAAYLDFWVAPEVLRSDLEILCSQSGDAYSFAIILQEIFTREDPYAEHVDHLTPEQVIKAVVDNNLRPQPSDDTPIRVRQIMEIAWSENAASRPSFDQIAKMLRQCRHSRKSVLDSMMEAMEEYTDHLESRIEERTSELFVAKSNIQHMLKDVIPPHLISKLTNGETIETKVHAMLGVVLVEISNMRDLVETASAQDIIVFLNETHTELEKIFSRYDAYRTNLQGDTFTVTLGLNKDMKNEPKTAEEIPHLCLDLLNLKNKVHSCASLQESFELKVSAHAGSVVTGVIGSGSPKFVTLGETTDVLKLLSNITIAQKCLISKTVQSLFEKSTTFDLENGEDITFKVVYLLKVILPIVAFLQGVGMVLTWSHHLMFHRNATGLIISSSFRFTN</sequence>
<dbReference type="PANTHER" id="PTHR11920:SF335">
    <property type="entry name" value="GUANYLATE CYCLASE"/>
    <property type="match status" value="1"/>
</dbReference>
<reference evidence="11 12" key="1">
    <citation type="journal article" date="2013" name="Nature">
        <title>Insights into bilaterian evolution from three spiralian genomes.</title>
        <authorList>
            <person name="Simakov O."/>
            <person name="Marletaz F."/>
            <person name="Cho S.J."/>
            <person name="Edsinger-Gonzales E."/>
            <person name="Havlak P."/>
            <person name="Hellsten U."/>
            <person name="Kuo D.H."/>
            <person name="Larsson T."/>
            <person name="Lv J."/>
            <person name="Arendt D."/>
            <person name="Savage R."/>
            <person name="Osoegawa K."/>
            <person name="de Jong P."/>
            <person name="Grimwood J."/>
            <person name="Chapman J.A."/>
            <person name="Shapiro H."/>
            <person name="Aerts A."/>
            <person name="Otillar R.P."/>
            <person name="Terry A.Y."/>
            <person name="Boore J.L."/>
            <person name="Grigoriev I.V."/>
            <person name="Lindberg D.R."/>
            <person name="Seaver E.C."/>
            <person name="Weisblat D.A."/>
            <person name="Putnam N.H."/>
            <person name="Rokhsar D.S."/>
        </authorList>
    </citation>
    <scope>NUCLEOTIDE SEQUENCE [LARGE SCALE GENOMIC DNA]</scope>
</reference>
<dbReference type="GO" id="GO:0004016">
    <property type="term" value="F:adenylate cyclase activity"/>
    <property type="evidence" value="ECO:0007669"/>
    <property type="project" value="TreeGrafter"/>
</dbReference>
<evidence type="ECO:0000256" key="7">
    <source>
        <dbReference type="ARBA" id="ARBA00023239"/>
    </source>
</evidence>
<dbReference type="GO" id="GO:0004672">
    <property type="term" value="F:protein kinase activity"/>
    <property type="evidence" value="ECO:0007669"/>
    <property type="project" value="InterPro"/>
</dbReference>
<dbReference type="GO" id="GO:0001653">
    <property type="term" value="F:peptide receptor activity"/>
    <property type="evidence" value="ECO:0007669"/>
    <property type="project" value="TreeGrafter"/>
</dbReference>
<dbReference type="InterPro" id="IPR011009">
    <property type="entry name" value="Kinase-like_dom_sf"/>
</dbReference>
<dbReference type="EMBL" id="KB201362">
    <property type="protein sequence ID" value="ESO96911.1"/>
    <property type="molecule type" value="Genomic_DNA"/>
</dbReference>
<dbReference type="InterPro" id="IPR050401">
    <property type="entry name" value="Cyclic_nucleotide_synthase"/>
</dbReference>
<keyword evidence="8" id="KW-0141">cGMP biosynthesis</keyword>
<dbReference type="OrthoDB" id="6151501at2759"/>
<dbReference type="InterPro" id="IPR001245">
    <property type="entry name" value="Ser-Thr/Tyr_kinase_cat_dom"/>
</dbReference>
<dbReference type="CTD" id="20231240"/>
<dbReference type="KEGG" id="lgi:LOTGIDRAFT_115587"/>
<dbReference type="AlphaFoldDB" id="V4AT71"/>
<dbReference type="PROSITE" id="PS50125">
    <property type="entry name" value="GUANYLATE_CYCLASE_2"/>
    <property type="match status" value="1"/>
</dbReference>
<dbReference type="Gene3D" id="1.10.510.10">
    <property type="entry name" value="Transferase(Phosphotransferase) domain 1"/>
    <property type="match status" value="1"/>
</dbReference>
<dbReference type="PANTHER" id="PTHR11920">
    <property type="entry name" value="GUANYLYL CYCLASE"/>
    <property type="match status" value="1"/>
</dbReference>
<organism evidence="11 12">
    <name type="scientific">Lottia gigantea</name>
    <name type="common">Giant owl limpet</name>
    <dbReference type="NCBI Taxonomy" id="225164"/>
    <lineage>
        <taxon>Eukaryota</taxon>
        <taxon>Metazoa</taxon>
        <taxon>Spiralia</taxon>
        <taxon>Lophotrochozoa</taxon>
        <taxon>Mollusca</taxon>
        <taxon>Gastropoda</taxon>
        <taxon>Patellogastropoda</taxon>
        <taxon>Lottioidea</taxon>
        <taxon>Lottiidae</taxon>
        <taxon>Lottia</taxon>
    </lineage>
</organism>
<keyword evidence="6" id="KW-0472">Membrane</keyword>
<evidence type="ECO:0000256" key="2">
    <source>
        <dbReference type="ARBA" id="ARBA00012202"/>
    </source>
</evidence>
<proteinExistence type="predicted"/>
<dbReference type="SMART" id="SM00044">
    <property type="entry name" value="CYCc"/>
    <property type="match status" value="1"/>
</dbReference>
<dbReference type="InterPro" id="IPR000719">
    <property type="entry name" value="Prot_kinase_dom"/>
</dbReference>
<evidence type="ECO:0000256" key="3">
    <source>
        <dbReference type="ARBA" id="ARBA00022692"/>
    </source>
</evidence>
<dbReference type="Gene3D" id="3.30.70.1230">
    <property type="entry name" value="Nucleotide cyclase"/>
    <property type="match status" value="1"/>
</dbReference>
<feature type="domain" description="Protein kinase" evidence="9">
    <location>
        <begin position="1"/>
        <end position="236"/>
    </location>
</feature>
<dbReference type="PROSITE" id="PS50011">
    <property type="entry name" value="PROTEIN_KINASE_DOM"/>
    <property type="match status" value="1"/>
</dbReference>